<sequence>MRQDGSKGRKLRIVVAHLAAAFCAFVVLLAAALAPVSGLVSAARAETLQADLRASQQDGYGRLVLTFRDRTLLPEYDALASNGVLRIRFRDEVVTNVDSVPVDMPNFISIARRDPDGSALRFALMGDFRVNTMEAGEKLFIDLLPPNWQGMPPGLPDDVVQELARRAEEAIRRARALEQARLKGQEEPKVELSIGTHPTFTRLAFEWNLNFDSAFVREGDMIKVTFNYDVPLDLSELRSHLPPGVVDATSFIDEGRLKFLLRVQPDVDIRAFREDNFYILDVTPRSMAQDPVNAAIDDAIKAGEHVSGNATAVVFAAGTAETPQAAADQGMIDGHAPAGTPEGVAPSPKPADPLASPESAAPAPAAAQEVAQEATPALRLPRAKPGAEQADAGVVAEQPVATAAPAAPTSPAPAAAEPVPGPEVAQSAAPAAETASPQPAGAAPAVETVAASNVPPPSADDVLPSEIDLSGVAGQEISGSAEVASSPEMPPAGYDDEARRFVVAEARRIGDTVRVVFPFSESVASAVFRRYRSLYLVFDTADPIDIRGMRSVLADRVEAVEVTANADWQVIRIDLMRDALASVGVDGSAWVMTIGEMILEPSRPLSLERTVRGDGGTIITIPFQAPAAVREVIDPFAGDKVTVVTGHAPARGVLKPQSFAEFDALMSAHGVAVLSKADDLEVKLNGDAVILERPRGLSVSNGNLTKGSKVLPPVIDPATPGHVDLGNLMSSSTKDFLDKIKKMEYTIANTPEEERRVPRMEMSRFYLAHGFAHEALGLMQLAARDDPALVRDSSYNMLMGAAQTLAGRPREALDYLGRPELLNNADASVWRTIAAADRRDWTTTRDNLSRGQAVVGNYPVSVQIDFHLAAAEAMVEVSDYGNAAAILSEIDPSLASAHQAARYDIIRGQIADASGRSREALTAFDLVQRSPDRALAAEAAYRALRVRHRDGELSTAEAIDQLAGLAASWRGDETELKTLRFLAQLEVQSGNYRSAFEAMQSALQANADAETTRLLQDEMGAVFANLFLNGEADRMDPVKALALFYDFREMTPVGRRGDEMVRRLAGRLIDMDLLAQAAELLRHQVDHRLKGAARAQIAADLGVVYLMDRKPEEALRVLNRTRQAKLPRELERQRNMVEARALTESGRPDLALEIVRNMRGEDVDRLKADTLWAAQSWREAGELLEGLVGGRWSDPVALADQERTDILRAAIGYSLANDDFSLSRLKAKFMNKMSDSPDAAAFDIVTRPVADRGVEFMSVLDNLQSVDSLDIFLAEYRRKYLQPSPDTAPVAPSELPMSQGPVAGDAQQMAARSGDTPPAPQAADPVAAGGAG</sequence>
<feature type="region of interest" description="Disordered" evidence="2">
    <location>
        <begin position="330"/>
        <end position="374"/>
    </location>
</feature>
<evidence type="ECO:0000313" key="3">
    <source>
        <dbReference type="EMBL" id="SOB89160.1"/>
    </source>
</evidence>
<feature type="compositionally biased region" description="Low complexity" evidence="2">
    <location>
        <begin position="1321"/>
        <end position="1332"/>
    </location>
</feature>
<evidence type="ECO:0000256" key="1">
    <source>
        <dbReference type="SAM" id="Coils"/>
    </source>
</evidence>
<dbReference type="STRING" id="538381.GCA_001696535_01150"/>
<feature type="compositionally biased region" description="Low complexity" evidence="2">
    <location>
        <begin position="352"/>
        <end position="374"/>
    </location>
</feature>
<feature type="coiled-coil region" evidence="1">
    <location>
        <begin position="160"/>
        <end position="187"/>
    </location>
</feature>
<evidence type="ECO:0000256" key="2">
    <source>
        <dbReference type="SAM" id="MobiDB-lite"/>
    </source>
</evidence>
<keyword evidence="4" id="KW-1185">Reference proteome</keyword>
<organism evidence="3 4">
    <name type="scientific">Stappia indica</name>
    <dbReference type="NCBI Taxonomy" id="538381"/>
    <lineage>
        <taxon>Bacteria</taxon>
        <taxon>Pseudomonadati</taxon>
        <taxon>Pseudomonadota</taxon>
        <taxon>Alphaproteobacteria</taxon>
        <taxon>Hyphomicrobiales</taxon>
        <taxon>Stappiaceae</taxon>
        <taxon>Stappia</taxon>
    </lineage>
</organism>
<proteinExistence type="predicted"/>
<reference evidence="3 4" key="1">
    <citation type="submission" date="2017-08" db="EMBL/GenBank/DDBJ databases">
        <authorList>
            <person name="de Groot N.N."/>
        </authorList>
    </citation>
    <scope>NUCLEOTIDE SEQUENCE [LARGE SCALE GENOMIC DNA]</scope>
    <source>
        <strain evidence="3 4">USBA 352</strain>
    </source>
</reference>
<feature type="region of interest" description="Disordered" evidence="2">
    <location>
        <begin position="401"/>
        <end position="446"/>
    </location>
</feature>
<gene>
    <name evidence="3" type="ORF">SAMN05421512_10168</name>
</gene>
<feature type="region of interest" description="Disordered" evidence="2">
    <location>
        <begin position="1283"/>
        <end position="1332"/>
    </location>
</feature>
<name>A0A285R4Y3_9HYPH</name>
<accession>A0A285R4Y3</accession>
<evidence type="ECO:0008006" key="5">
    <source>
        <dbReference type="Google" id="ProtNLM"/>
    </source>
</evidence>
<dbReference type="Proteomes" id="UP000219331">
    <property type="component" value="Unassembled WGS sequence"/>
</dbReference>
<evidence type="ECO:0000313" key="4">
    <source>
        <dbReference type="Proteomes" id="UP000219331"/>
    </source>
</evidence>
<dbReference type="EMBL" id="OBML01000001">
    <property type="protein sequence ID" value="SOB89160.1"/>
    <property type="molecule type" value="Genomic_DNA"/>
</dbReference>
<protein>
    <recommendedName>
        <fullName evidence="5">Tetratricopeptide repeat-containing protein</fullName>
    </recommendedName>
</protein>
<keyword evidence="1" id="KW-0175">Coiled coil</keyword>